<dbReference type="GO" id="GO:0004674">
    <property type="term" value="F:protein serine/threonine kinase activity"/>
    <property type="evidence" value="ECO:0007669"/>
    <property type="project" value="UniProtKB-KW"/>
</dbReference>
<dbReference type="InterPro" id="IPR017441">
    <property type="entry name" value="Protein_kinase_ATP_BS"/>
</dbReference>
<evidence type="ECO:0000259" key="7">
    <source>
        <dbReference type="PROSITE" id="PS50011"/>
    </source>
</evidence>
<keyword evidence="3 8" id="KW-0418">Kinase</keyword>
<evidence type="ECO:0000256" key="4">
    <source>
        <dbReference type="ARBA" id="ARBA00022840"/>
    </source>
</evidence>
<name>A0A7G2CS57_9TRYP</name>
<keyword evidence="2 5" id="KW-0547">Nucleotide-binding</keyword>
<evidence type="ECO:0000256" key="6">
    <source>
        <dbReference type="RuleBase" id="RU000304"/>
    </source>
</evidence>
<dbReference type="InterPro" id="IPR000719">
    <property type="entry name" value="Prot_kinase_dom"/>
</dbReference>
<dbReference type="SMART" id="SM00220">
    <property type="entry name" value="S_TKc"/>
    <property type="match status" value="1"/>
</dbReference>
<accession>A0A7G2CS57</accession>
<dbReference type="OrthoDB" id="4062651at2759"/>
<reference evidence="8 9" key="1">
    <citation type="submission" date="2020-08" db="EMBL/GenBank/DDBJ databases">
        <authorList>
            <person name="Newling K."/>
            <person name="Davey J."/>
            <person name="Forrester S."/>
        </authorList>
    </citation>
    <scope>NUCLEOTIDE SEQUENCE [LARGE SCALE GENOMIC DNA]</scope>
    <source>
        <strain evidence="9">Crithidia deanei Carvalho (ATCC PRA-265)</strain>
    </source>
</reference>
<dbReference type="GO" id="GO:0042594">
    <property type="term" value="P:response to starvation"/>
    <property type="evidence" value="ECO:0007669"/>
    <property type="project" value="TreeGrafter"/>
</dbReference>
<feature type="binding site" evidence="5">
    <location>
        <position position="39"/>
    </location>
    <ligand>
        <name>ATP</name>
        <dbReference type="ChEBI" id="CHEBI:30616"/>
    </ligand>
</feature>
<dbReference type="PROSITE" id="PS00107">
    <property type="entry name" value="PROTEIN_KINASE_ATP"/>
    <property type="match status" value="1"/>
</dbReference>
<dbReference type="GO" id="GO:0061709">
    <property type="term" value="P:reticulophagy"/>
    <property type="evidence" value="ECO:0007669"/>
    <property type="project" value="TreeGrafter"/>
</dbReference>
<dbReference type="AlphaFoldDB" id="A0A7G2CS57"/>
<keyword evidence="9" id="KW-1185">Reference proteome</keyword>
<dbReference type="Pfam" id="PF00069">
    <property type="entry name" value="Pkinase"/>
    <property type="match status" value="1"/>
</dbReference>
<dbReference type="PROSITE" id="PS00108">
    <property type="entry name" value="PROTEIN_KINASE_ST"/>
    <property type="match status" value="1"/>
</dbReference>
<sequence length="397" mass="45486">MEERNEFWSAFTEINYIGEGSFGLVFKCKTVDGDVVAVKSCPIDLSNKLTIEDSYSVLKEIAVMRFLIEMQVPYVLPLHSSFYTRNSEALPPLLVEVAEWRRQRYKRIEQEILLNEMPVDAKNKNQNKTLEERVQEEIQRRIDMGEEDEFEKTERIFYDTVKMPKFMSIAEEDCLVCDATVFLVLELCDGDVEHLPKNVNNTNNTIAKGVAYCVSSALAAMHELGILHLDLKPSNILFSYEGHNSNGAVKFYLSDFGNGALVGHRYHDTVHDVIGTYEYMDWRALHESVCARSTDCYSLGASLFEILYGTRIYPKCKKCSDENDHTQECYVEFASRPVRIPVSENNNNTITNNNKIALTTLQKIVAQLLSYDEKSRMTAEQCRDKLIEAFHITQAQN</sequence>
<protein>
    <submittedName>
        <fullName evidence="8">Protein tyrosine kinase/Protein kinase domain containing protein, putative</fullName>
    </submittedName>
</protein>
<dbReference type="Gene3D" id="1.10.510.10">
    <property type="entry name" value="Transferase(Phosphotransferase) domain 1"/>
    <property type="match status" value="1"/>
</dbReference>
<proteinExistence type="inferred from homology"/>
<dbReference type="VEuPathDB" id="TriTrypDB:ADEAN_001017000"/>
<evidence type="ECO:0000256" key="5">
    <source>
        <dbReference type="PROSITE-ProRule" id="PRU10141"/>
    </source>
</evidence>
<dbReference type="EMBL" id="LR877171">
    <property type="protein sequence ID" value="CAD2222626.1"/>
    <property type="molecule type" value="Genomic_DNA"/>
</dbReference>
<dbReference type="PANTHER" id="PTHR24348">
    <property type="entry name" value="SERINE/THREONINE-PROTEIN KINASE UNC-51-RELATED"/>
    <property type="match status" value="1"/>
</dbReference>
<dbReference type="InterPro" id="IPR008271">
    <property type="entry name" value="Ser/Thr_kinase_AS"/>
</dbReference>
<evidence type="ECO:0000313" key="9">
    <source>
        <dbReference type="Proteomes" id="UP000515908"/>
    </source>
</evidence>
<dbReference type="GO" id="GO:0005829">
    <property type="term" value="C:cytosol"/>
    <property type="evidence" value="ECO:0007669"/>
    <property type="project" value="TreeGrafter"/>
</dbReference>
<dbReference type="SUPFAM" id="SSF56112">
    <property type="entry name" value="Protein kinase-like (PK-like)"/>
    <property type="match status" value="1"/>
</dbReference>
<dbReference type="GO" id="GO:0005524">
    <property type="term" value="F:ATP binding"/>
    <property type="evidence" value="ECO:0007669"/>
    <property type="project" value="UniProtKB-UniRule"/>
</dbReference>
<dbReference type="GO" id="GO:0005776">
    <property type="term" value="C:autophagosome"/>
    <property type="evidence" value="ECO:0007669"/>
    <property type="project" value="TreeGrafter"/>
</dbReference>
<dbReference type="GO" id="GO:0010506">
    <property type="term" value="P:regulation of autophagy"/>
    <property type="evidence" value="ECO:0007669"/>
    <property type="project" value="InterPro"/>
</dbReference>
<evidence type="ECO:0000256" key="3">
    <source>
        <dbReference type="ARBA" id="ARBA00022777"/>
    </source>
</evidence>
<dbReference type="PROSITE" id="PS50011">
    <property type="entry name" value="PROTEIN_KINASE_DOM"/>
    <property type="match status" value="1"/>
</dbReference>
<organism evidence="8 9">
    <name type="scientific">Angomonas deanei</name>
    <dbReference type="NCBI Taxonomy" id="59799"/>
    <lineage>
        <taxon>Eukaryota</taxon>
        <taxon>Discoba</taxon>
        <taxon>Euglenozoa</taxon>
        <taxon>Kinetoplastea</taxon>
        <taxon>Metakinetoplastina</taxon>
        <taxon>Trypanosomatida</taxon>
        <taxon>Trypanosomatidae</taxon>
        <taxon>Strigomonadinae</taxon>
        <taxon>Angomonas</taxon>
    </lineage>
</organism>
<dbReference type="InterPro" id="IPR011009">
    <property type="entry name" value="Kinase-like_dom_sf"/>
</dbReference>
<keyword evidence="4 5" id="KW-0067">ATP-binding</keyword>
<dbReference type="Gene3D" id="3.30.200.20">
    <property type="entry name" value="Phosphorylase Kinase, domain 1"/>
    <property type="match status" value="1"/>
</dbReference>
<dbReference type="Proteomes" id="UP000515908">
    <property type="component" value="Chromosome 27"/>
</dbReference>
<comment type="similarity">
    <text evidence="6">Belongs to the protein kinase superfamily.</text>
</comment>
<dbReference type="InterPro" id="IPR045269">
    <property type="entry name" value="Atg1-like"/>
</dbReference>
<gene>
    <name evidence="8" type="ORF">ADEAN_001017000</name>
</gene>
<evidence type="ECO:0000256" key="2">
    <source>
        <dbReference type="ARBA" id="ARBA00022741"/>
    </source>
</evidence>
<dbReference type="GO" id="GO:0034045">
    <property type="term" value="C:phagophore assembly site membrane"/>
    <property type="evidence" value="ECO:0007669"/>
    <property type="project" value="TreeGrafter"/>
</dbReference>
<feature type="domain" description="Protein kinase" evidence="7">
    <location>
        <begin position="11"/>
        <end position="391"/>
    </location>
</feature>
<evidence type="ECO:0000256" key="1">
    <source>
        <dbReference type="ARBA" id="ARBA00022679"/>
    </source>
</evidence>
<dbReference type="GO" id="GO:0000422">
    <property type="term" value="P:autophagy of mitochondrion"/>
    <property type="evidence" value="ECO:0007669"/>
    <property type="project" value="TreeGrafter"/>
</dbReference>
<dbReference type="GO" id="GO:0034727">
    <property type="term" value="P:piecemeal microautophagy of the nucleus"/>
    <property type="evidence" value="ECO:0007669"/>
    <property type="project" value="TreeGrafter"/>
</dbReference>
<evidence type="ECO:0000313" key="8">
    <source>
        <dbReference type="EMBL" id="CAD2222626.1"/>
    </source>
</evidence>
<keyword evidence="1" id="KW-0808">Transferase</keyword>
<keyword evidence="6" id="KW-0723">Serine/threonine-protein kinase</keyword>
<dbReference type="PANTHER" id="PTHR24348:SF22">
    <property type="entry name" value="NON-SPECIFIC SERINE_THREONINE PROTEIN KINASE"/>
    <property type="match status" value="1"/>
</dbReference>
<dbReference type="GO" id="GO:0000045">
    <property type="term" value="P:autophagosome assembly"/>
    <property type="evidence" value="ECO:0007669"/>
    <property type="project" value="TreeGrafter"/>
</dbReference>